<accession>X1D1K8</accession>
<comment type="caution">
    <text evidence="1">The sequence shown here is derived from an EMBL/GenBank/DDBJ whole genome shotgun (WGS) entry which is preliminary data.</text>
</comment>
<sequence length="47" mass="4246">VYSIKTDLFGITKTYYTGGVTTGGAGSGSGAGVTGGAGSGMGAGVGV</sequence>
<organism evidence="1">
    <name type="scientific">marine sediment metagenome</name>
    <dbReference type="NCBI Taxonomy" id="412755"/>
    <lineage>
        <taxon>unclassified sequences</taxon>
        <taxon>metagenomes</taxon>
        <taxon>ecological metagenomes</taxon>
    </lineage>
</organism>
<dbReference type="EMBL" id="BART01036805">
    <property type="protein sequence ID" value="GAH14701.1"/>
    <property type="molecule type" value="Genomic_DNA"/>
</dbReference>
<proteinExistence type="predicted"/>
<gene>
    <name evidence="1" type="ORF">S01H4_61897</name>
</gene>
<name>X1D1K8_9ZZZZ</name>
<reference evidence="1" key="1">
    <citation type="journal article" date="2014" name="Front. Microbiol.">
        <title>High frequency of phylogenetically diverse reductive dehalogenase-homologous genes in deep subseafloor sedimentary metagenomes.</title>
        <authorList>
            <person name="Kawai M."/>
            <person name="Futagami T."/>
            <person name="Toyoda A."/>
            <person name="Takaki Y."/>
            <person name="Nishi S."/>
            <person name="Hori S."/>
            <person name="Arai W."/>
            <person name="Tsubouchi T."/>
            <person name="Morono Y."/>
            <person name="Uchiyama I."/>
            <person name="Ito T."/>
            <person name="Fujiyama A."/>
            <person name="Inagaki F."/>
            <person name="Takami H."/>
        </authorList>
    </citation>
    <scope>NUCLEOTIDE SEQUENCE</scope>
    <source>
        <strain evidence="1">Expedition CK06-06</strain>
    </source>
</reference>
<dbReference type="AlphaFoldDB" id="X1D1K8"/>
<evidence type="ECO:0000313" key="1">
    <source>
        <dbReference type="EMBL" id="GAH14701.1"/>
    </source>
</evidence>
<protein>
    <submittedName>
        <fullName evidence="1">Uncharacterized protein</fullName>
    </submittedName>
</protein>
<feature type="non-terminal residue" evidence="1">
    <location>
        <position position="1"/>
    </location>
</feature>